<organism evidence="2 3">
    <name type="scientific">Scophthalmus maximus</name>
    <name type="common">Turbot</name>
    <name type="synonym">Psetta maxima</name>
    <dbReference type="NCBI Taxonomy" id="52904"/>
    <lineage>
        <taxon>Eukaryota</taxon>
        <taxon>Metazoa</taxon>
        <taxon>Chordata</taxon>
        <taxon>Craniata</taxon>
        <taxon>Vertebrata</taxon>
        <taxon>Euteleostomi</taxon>
        <taxon>Actinopterygii</taxon>
        <taxon>Neopterygii</taxon>
        <taxon>Teleostei</taxon>
        <taxon>Neoteleostei</taxon>
        <taxon>Acanthomorphata</taxon>
        <taxon>Carangaria</taxon>
        <taxon>Pleuronectiformes</taxon>
        <taxon>Pleuronectoidei</taxon>
        <taxon>Scophthalmidae</taxon>
        <taxon>Scophthalmus</taxon>
    </lineage>
</organism>
<gene>
    <name evidence="2" type="ORF">SMAX5B_016307</name>
</gene>
<keyword evidence="2" id="KW-0378">Hydrolase</keyword>
<dbReference type="AlphaFoldDB" id="A0A2U9BL87"/>
<dbReference type="GO" id="GO:0016579">
    <property type="term" value="P:protein deubiquitination"/>
    <property type="evidence" value="ECO:0007669"/>
    <property type="project" value="InterPro"/>
</dbReference>
<evidence type="ECO:0000313" key="3">
    <source>
        <dbReference type="Proteomes" id="UP000246464"/>
    </source>
</evidence>
<keyword evidence="3" id="KW-1185">Reference proteome</keyword>
<dbReference type="GO" id="GO:0005829">
    <property type="term" value="C:cytosol"/>
    <property type="evidence" value="ECO:0007669"/>
    <property type="project" value="TreeGrafter"/>
</dbReference>
<dbReference type="GO" id="GO:0005634">
    <property type="term" value="C:nucleus"/>
    <property type="evidence" value="ECO:0007669"/>
    <property type="project" value="TreeGrafter"/>
</dbReference>
<dbReference type="PROSITE" id="PS50235">
    <property type="entry name" value="USP_3"/>
    <property type="match status" value="1"/>
</dbReference>
<dbReference type="Proteomes" id="UP000246464">
    <property type="component" value="Chromosome 7"/>
</dbReference>
<accession>A0A2U9BL87</accession>
<dbReference type="PANTHER" id="PTHR24006">
    <property type="entry name" value="UBIQUITIN CARBOXYL-TERMINAL HYDROLASE"/>
    <property type="match status" value="1"/>
</dbReference>
<dbReference type="PANTHER" id="PTHR24006:SF915">
    <property type="entry name" value="UBIQUITIN CARBOXYL-TERMINAL HYDROLASE-RELATED"/>
    <property type="match status" value="1"/>
</dbReference>
<dbReference type="InterPro" id="IPR028889">
    <property type="entry name" value="USP"/>
</dbReference>
<protein>
    <submittedName>
        <fullName evidence="2">Putative ubiquitin carboxyl-terminal hydrolase 37-like</fullName>
    </submittedName>
</protein>
<dbReference type="InterPro" id="IPR018200">
    <property type="entry name" value="USP_CS"/>
</dbReference>
<dbReference type="SUPFAM" id="SSF54001">
    <property type="entry name" value="Cysteine proteinases"/>
    <property type="match status" value="1"/>
</dbReference>
<proteinExistence type="predicted"/>
<dbReference type="EMBL" id="CP026249">
    <property type="protein sequence ID" value="AWP04845.1"/>
    <property type="molecule type" value="Genomic_DNA"/>
</dbReference>
<dbReference type="GO" id="GO:0000082">
    <property type="term" value="P:G1/S transition of mitotic cell cycle"/>
    <property type="evidence" value="ECO:0007669"/>
    <property type="project" value="TreeGrafter"/>
</dbReference>
<dbReference type="InterPro" id="IPR001394">
    <property type="entry name" value="Peptidase_C19_UCH"/>
</dbReference>
<name>A0A2U9BL87_SCOMX</name>
<dbReference type="InterPro" id="IPR038765">
    <property type="entry name" value="Papain-like_cys_pep_sf"/>
</dbReference>
<dbReference type="Gene3D" id="3.90.70.10">
    <property type="entry name" value="Cysteine proteinases"/>
    <property type="match status" value="1"/>
</dbReference>
<reference evidence="2 3" key="1">
    <citation type="submission" date="2017-12" db="EMBL/GenBank/DDBJ databases">
        <title>Integrating genomic resources of turbot (Scophthalmus maximus) in depth evaluation of genetic and physical mapping variation across individuals.</title>
        <authorList>
            <person name="Martinez P."/>
        </authorList>
    </citation>
    <scope>NUCLEOTIDE SEQUENCE [LARGE SCALE GENOMIC DNA]</scope>
</reference>
<dbReference type="GO" id="GO:0004843">
    <property type="term" value="F:cysteine-type deubiquitinase activity"/>
    <property type="evidence" value="ECO:0007669"/>
    <property type="project" value="InterPro"/>
</dbReference>
<dbReference type="Pfam" id="PF00443">
    <property type="entry name" value="UCH"/>
    <property type="match status" value="1"/>
</dbReference>
<evidence type="ECO:0000259" key="1">
    <source>
        <dbReference type="PROSITE" id="PS50235"/>
    </source>
</evidence>
<sequence>MLDRLPGNPHDLSALATTIKMVSSCFNSLWCAPLAPVGFCHTGDKVFAWRRKGKVILNRRGKGSALQAAKPMRRPGARNHIGVSRFPNPVQNCYINSCLQSLLTLEDFVTDIRRQEHVWSAIPEATLMKYSTPQTQGQRIVKYAKVFDNTSSPLPPPTRSFMDIAASHFSKDYFHKISLLVAFKRAVSTWNPLFGDHCQKDAHEFLISVLAQMRSLVPRLQERAAAMGGAYVCPVESHLVFRMRNTRTCKSCGAGSAVEEQFTNLSLDLLPGSGVAQMLEDYQAGSDLEYRCSCGTNTSRRCSSFVSLPRVLVLHLKRFSFAQYLELKKVHDPVALPGELVVPSSQGLGGFRLVSIISHMGTTAISGHYVCDGVDPGLGQVDPTDCWLTYNDAMVTKRSGATLCRDRQTTAYILFYQRRVRGRNTSN</sequence>
<dbReference type="InterPro" id="IPR050164">
    <property type="entry name" value="Peptidase_C19"/>
</dbReference>
<dbReference type="PROSITE" id="PS00973">
    <property type="entry name" value="USP_2"/>
    <property type="match status" value="1"/>
</dbReference>
<dbReference type="CDD" id="cd02257">
    <property type="entry name" value="Peptidase_C19"/>
    <property type="match status" value="1"/>
</dbReference>
<feature type="domain" description="USP" evidence="1">
    <location>
        <begin position="81"/>
        <end position="419"/>
    </location>
</feature>
<evidence type="ECO:0000313" key="2">
    <source>
        <dbReference type="EMBL" id="AWP04845.1"/>
    </source>
</evidence>